<proteinExistence type="predicted"/>
<keyword evidence="2" id="KW-1185">Reference proteome</keyword>
<dbReference type="RefSeq" id="WP_151596089.1">
    <property type="nucleotide sequence ID" value="NZ_WBMS02000020.1"/>
</dbReference>
<dbReference type="Gene3D" id="3.30.70.100">
    <property type="match status" value="1"/>
</dbReference>
<accession>A0A6I4MG41</accession>
<dbReference type="Proteomes" id="UP000462055">
    <property type="component" value="Unassembled WGS sequence"/>
</dbReference>
<dbReference type="AlphaFoldDB" id="A0A6I4MG41"/>
<reference evidence="1" key="1">
    <citation type="submission" date="2019-12" db="EMBL/GenBank/DDBJ databases">
        <title>Actinomadura physcomitrii sp. nov., a novel actinomycete isolated from moss [Physcomitrium sphaericum (Ludw) Fuernr].</title>
        <authorList>
            <person name="Zhuang X."/>
        </authorList>
    </citation>
    <scope>NUCLEOTIDE SEQUENCE [LARGE SCALE GENOMIC DNA]</scope>
    <source>
        <strain evidence="1">LD22</strain>
    </source>
</reference>
<protein>
    <recommendedName>
        <fullName evidence="3">EthD family reductase</fullName>
    </recommendedName>
</protein>
<evidence type="ECO:0000313" key="1">
    <source>
        <dbReference type="EMBL" id="MWA03545.1"/>
    </source>
</evidence>
<dbReference type="SUPFAM" id="SSF54909">
    <property type="entry name" value="Dimeric alpha+beta barrel"/>
    <property type="match status" value="1"/>
</dbReference>
<dbReference type="EMBL" id="WBMS02000020">
    <property type="protein sequence ID" value="MWA03545.1"/>
    <property type="molecule type" value="Genomic_DNA"/>
</dbReference>
<organism evidence="1 2">
    <name type="scientific">Actinomadura physcomitrii</name>
    <dbReference type="NCBI Taxonomy" id="2650748"/>
    <lineage>
        <taxon>Bacteria</taxon>
        <taxon>Bacillati</taxon>
        <taxon>Actinomycetota</taxon>
        <taxon>Actinomycetes</taxon>
        <taxon>Streptosporangiales</taxon>
        <taxon>Thermomonosporaceae</taxon>
        <taxon>Actinomadura</taxon>
    </lineage>
</organism>
<dbReference type="InterPro" id="IPR011008">
    <property type="entry name" value="Dimeric_a/b-barrel"/>
</dbReference>
<name>A0A6I4MG41_9ACTN</name>
<gene>
    <name evidence="1" type="ORF">F8568_024810</name>
</gene>
<comment type="caution">
    <text evidence="1">The sequence shown here is derived from an EMBL/GenBank/DDBJ whole genome shotgun (WGS) entry which is preliminary data.</text>
</comment>
<sequence length="106" mass="11978">MPKRIMVVQSGPSDPAREDEYNEWYSGTHMPQVRAVPGFVSARRFKLQGDADPSLPPYLAIYEIEADEPDESLKELRRRSAAGEIETSDVLRMDPPPAVAFYEPIE</sequence>
<evidence type="ECO:0008006" key="3">
    <source>
        <dbReference type="Google" id="ProtNLM"/>
    </source>
</evidence>
<evidence type="ECO:0000313" key="2">
    <source>
        <dbReference type="Proteomes" id="UP000462055"/>
    </source>
</evidence>